<protein>
    <submittedName>
        <fullName evidence="2">Uncharacterized protein</fullName>
    </submittedName>
</protein>
<evidence type="ECO:0000313" key="3">
    <source>
        <dbReference type="Proteomes" id="UP000241392"/>
    </source>
</evidence>
<evidence type="ECO:0000313" key="2">
    <source>
        <dbReference type="EMBL" id="ATW59100.1"/>
    </source>
</evidence>
<reference evidence="3" key="1">
    <citation type="submission" date="2017-10" db="EMBL/GenBank/DDBJ databases">
        <authorList>
            <person name="Banno H."/>
            <person name="Chua N.-H."/>
        </authorList>
    </citation>
    <scope>NUCLEOTIDE SEQUENCE [LARGE SCALE GENOMIC DNA]</scope>
</reference>
<feature type="region of interest" description="Disordered" evidence="1">
    <location>
        <begin position="70"/>
        <end position="92"/>
    </location>
</feature>
<dbReference type="OrthoDB" id="17397at10239"/>
<accession>A0A2H4PA95</accession>
<evidence type="ECO:0000256" key="1">
    <source>
        <dbReference type="SAM" id="MobiDB-lite"/>
    </source>
</evidence>
<keyword evidence="3" id="KW-1185">Reference proteome</keyword>
<feature type="region of interest" description="Disordered" evidence="1">
    <location>
        <begin position="1"/>
        <end position="22"/>
    </location>
</feature>
<dbReference type="Proteomes" id="UP000241392">
    <property type="component" value="Segment"/>
</dbReference>
<name>A0A2H4PA95_9CAUD</name>
<sequence length="92" mass="10303">MTDSEPLPCPSKGKRKFKTRREAEASLTTIWRHGSRNGPGPLPCRSYLCRCGHWHLTSKSRDYLSAERGEVVSEIPTPTNPMTEEPCSDQAS</sequence>
<proteinExistence type="predicted"/>
<gene>
    <name evidence="2" type="ORF">PHIRE_GUSTAV_40</name>
</gene>
<dbReference type="EMBL" id="MG198784">
    <property type="protein sequence ID" value="ATW59100.1"/>
    <property type="molecule type" value="Genomic_DNA"/>
</dbReference>
<organism evidence="2 3">
    <name type="scientific">Gordonia phage Gustav</name>
    <dbReference type="NCBI Taxonomy" id="2047872"/>
    <lineage>
        <taxon>Viruses</taxon>
        <taxon>Duplodnaviria</taxon>
        <taxon>Heunggongvirae</taxon>
        <taxon>Uroviricota</taxon>
        <taxon>Caudoviricetes</taxon>
        <taxon>Gustavvirus</taxon>
        <taxon>Gustavvirus gustav</taxon>
    </lineage>
</organism>